<organism evidence="1 2">
    <name type="scientific">Hoyosella altamirensis</name>
    <dbReference type="NCBI Taxonomy" id="616997"/>
    <lineage>
        <taxon>Bacteria</taxon>
        <taxon>Bacillati</taxon>
        <taxon>Actinomycetota</taxon>
        <taxon>Actinomycetes</taxon>
        <taxon>Mycobacteriales</taxon>
        <taxon>Hoyosellaceae</taxon>
        <taxon>Hoyosella</taxon>
    </lineage>
</organism>
<dbReference type="OrthoDB" id="4735006at2"/>
<gene>
    <name evidence="1" type="ORF">FHU29_004078</name>
</gene>
<name>A0A839RSP9_9ACTN</name>
<dbReference type="RefSeq" id="WP_064438389.1">
    <property type="nucleotide sequence ID" value="NZ_BDDI01000001.1"/>
</dbReference>
<protein>
    <submittedName>
        <fullName evidence="1">Uncharacterized protein</fullName>
    </submittedName>
</protein>
<accession>A0A839RSP9</accession>
<dbReference type="EMBL" id="JACHWS010000004">
    <property type="protein sequence ID" value="MBB3039590.1"/>
    <property type="molecule type" value="Genomic_DNA"/>
</dbReference>
<evidence type="ECO:0000313" key="2">
    <source>
        <dbReference type="Proteomes" id="UP000567922"/>
    </source>
</evidence>
<sequence>MGRVHPALVPHEDAVPLAAMRAPNYDPELPVLTREDVVAFCHSVGNPYVNLRTVIHADATGRLRSCKVAGRRFYSERDVRAWLAGGVL</sequence>
<keyword evidence="2" id="KW-1185">Reference proteome</keyword>
<dbReference type="Proteomes" id="UP000567922">
    <property type="component" value="Unassembled WGS sequence"/>
</dbReference>
<dbReference type="AlphaFoldDB" id="A0A839RSP9"/>
<proteinExistence type="predicted"/>
<comment type="caution">
    <text evidence="1">The sequence shown here is derived from an EMBL/GenBank/DDBJ whole genome shotgun (WGS) entry which is preliminary data.</text>
</comment>
<reference evidence="1 2" key="1">
    <citation type="submission" date="2020-08" db="EMBL/GenBank/DDBJ databases">
        <title>Sequencing the genomes of 1000 actinobacteria strains.</title>
        <authorList>
            <person name="Klenk H.-P."/>
        </authorList>
    </citation>
    <scope>NUCLEOTIDE SEQUENCE [LARGE SCALE GENOMIC DNA]</scope>
    <source>
        <strain evidence="1 2">DSM 45258</strain>
    </source>
</reference>
<evidence type="ECO:0000313" key="1">
    <source>
        <dbReference type="EMBL" id="MBB3039590.1"/>
    </source>
</evidence>